<dbReference type="GO" id="GO:0008961">
    <property type="term" value="F:phosphatidylglycerol-prolipoprotein diacylglyceryl transferase activity"/>
    <property type="evidence" value="ECO:0007669"/>
    <property type="project" value="UniProtKB-UniRule"/>
</dbReference>
<feature type="transmembrane region" description="Helical" evidence="7">
    <location>
        <begin position="212"/>
        <end position="232"/>
    </location>
</feature>
<comment type="subcellular location">
    <subcellularLocation>
        <location evidence="7">Cell membrane</location>
        <topology evidence="7">Multi-pass membrane protein</topology>
    </subcellularLocation>
</comment>
<dbReference type="Pfam" id="PF01790">
    <property type="entry name" value="LGT"/>
    <property type="match status" value="1"/>
</dbReference>
<dbReference type="PROSITE" id="PS01311">
    <property type="entry name" value="LGT"/>
    <property type="match status" value="1"/>
</dbReference>
<evidence type="ECO:0000313" key="9">
    <source>
        <dbReference type="Proteomes" id="UP000198670"/>
    </source>
</evidence>
<evidence type="ECO:0000256" key="4">
    <source>
        <dbReference type="ARBA" id="ARBA00022692"/>
    </source>
</evidence>
<evidence type="ECO:0000256" key="1">
    <source>
        <dbReference type="ARBA" id="ARBA00007150"/>
    </source>
</evidence>
<dbReference type="STRING" id="1477437.SAMN05444682_101256"/>
<dbReference type="PANTHER" id="PTHR30589:SF0">
    <property type="entry name" value="PHOSPHATIDYLGLYCEROL--PROLIPOPROTEIN DIACYLGLYCERYL TRANSFERASE"/>
    <property type="match status" value="1"/>
</dbReference>
<dbReference type="UniPathway" id="UPA00664"/>
<keyword evidence="5 7" id="KW-1133">Transmembrane helix</keyword>
<evidence type="ECO:0000256" key="5">
    <source>
        <dbReference type="ARBA" id="ARBA00022989"/>
    </source>
</evidence>
<dbReference type="OrthoDB" id="871140at2"/>
<dbReference type="InterPro" id="IPR001640">
    <property type="entry name" value="Lgt"/>
</dbReference>
<dbReference type="GO" id="GO:0005886">
    <property type="term" value="C:plasma membrane"/>
    <property type="evidence" value="ECO:0007669"/>
    <property type="project" value="UniProtKB-SubCell"/>
</dbReference>
<name>A0A1I3CZS7_9SPHI</name>
<gene>
    <name evidence="7" type="primary">lgt</name>
    <name evidence="8" type="ORF">SAMN05444682_101256</name>
</gene>
<evidence type="ECO:0000256" key="2">
    <source>
        <dbReference type="ARBA" id="ARBA00022475"/>
    </source>
</evidence>
<dbReference type="RefSeq" id="WP_090622983.1">
    <property type="nucleotide sequence ID" value="NZ_FOQO01000001.1"/>
</dbReference>
<protein>
    <recommendedName>
        <fullName evidence="7">Phosphatidylglycerol--prolipoprotein diacylglyceryl transferase</fullName>
        <ecNumber evidence="7">2.5.1.145</ecNumber>
    </recommendedName>
</protein>
<organism evidence="8 9">
    <name type="scientific">Parapedobacter indicus</name>
    <dbReference type="NCBI Taxonomy" id="1477437"/>
    <lineage>
        <taxon>Bacteria</taxon>
        <taxon>Pseudomonadati</taxon>
        <taxon>Bacteroidota</taxon>
        <taxon>Sphingobacteriia</taxon>
        <taxon>Sphingobacteriales</taxon>
        <taxon>Sphingobacteriaceae</taxon>
        <taxon>Parapedobacter</taxon>
    </lineage>
</organism>
<evidence type="ECO:0000256" key="3">
    <source>
        <dbReference type="ARBA" id="ARBA00022679"/>
    </source>
</evidence>
<sequence>MIAALVHWNVSPEMAKLFGTFPVRYYGLLFAMGIAAAYYVVDRMYKKEGIPLEHLERLAIYVVLGTFIGARLGHFLFYQPEYFWKAPLEIFLPIAKIDGSYQFVGFGGLASHGGALGILIAVILYCRKTRLSFLWVVDRLAIVAPLTCAFIRMGNFMNSEIIGKPTEGSYGVIFQRVDNIPRHPTQLYEAASYLVIFVLMAFLYRKNNRPHGFMFGIFLILLFTARFCIEFFKEEQVAFEQGMTFNMGQWLSIPFVLVGVALMIYKNKPVPATVKLTNGS</sequence>
<dbReference type="GO" id="GO:0042158">
    <property type="term" value="P:lipoprotein biosynthetic process"/>
    <property type="evidence" value="ECO:0007669"/>
    <property type="project" value="UniProtKB-UniRule"/>
</dbReference>
<keyword evidence="2 7" id="KW-1003">Cell membrane</keyword>
<feature type="transmembrane region" description="Helical" evidence="7">
    <location>
        <begin position="23"/>
        <end position="41"/>
    </location>
</feature>
<feature type="transmembrane region" description="Helical" evidence="7">
    <location>
        <begin position="133"/>
        <end position="153"/>
    </location>
</feature>
<comment type="function">
    <text evidence="7">Catalyzes the transfer of the diacylglyceryl group from phosphatidylglycerol to the sulfhydryl group of the N-terminal cysteine of a prolipoprotein, the first step in the formation of mature lipoproteins.</text>
</comment>
<dbReference type="EMBL" id="FOQO01000001">
    <property type="protein sequence ID" value="SFH79963.1"/>
    <property type="molecule type" value="Genomic_DNA"/>
</dbReference>
<feature type="transmembrane region" description="Helical" evidence="7">
    <location>
        <begin position="247"/>
        <end position="265"/>
    </location>
</feature>
<feature type="binding site" evidence="7">
    <location>
        <position position="152"/>
    </location>
    <ligand>
        <name>a 1,2-diacyl-sn-glycero-3-phospho-(1'-sn-glycerol)</name>
        <dbReference type="ChEBI" id="CHEBI:64716"/>
    </ligand>
</feature>
<comment type="similarity">
    <text evidence="1 7">Belongs to the Lgt family.</text>
</comment>
<keyword evidence="9" id="KW-1185">Reference proteome</keyword>
<dbReference type="NCBIfam" id="TIGR00544">
    <property type="entry name" value="lgt"/>
    <property type="match status" value="1"/>
</dbReference>
<accession>A0A1I3CZS7</accession>
<dbReference type="AlphaFoldDB" id="A0A1I3CZS7"/>
<dbReference type="Proteomes" id="UP000198670">
    <property type="component" value="Unassembled WGS sequence"/>
</dbReference>
<keyword evidence="3 7" id="KW-0808">Transferase</keyword>
<feature type="transmembrane region" description="Helical" evidence="7">
    <location>
        <begin position="187"/>
        <end position="205"/>
    </location>
</feature>
<dbReference type="HAMAP" id="MF_01147">
    <property type="entry name" value="Lgt"/>
    <property type="match status" value="1"/>
</dbReference>
<evidence type="ECO:0000313" key="8">
    <source>
        <dbReference type="EMBL" id="SFH79963.1"/>
    </source>
</evidence>
<feature type="transmembrane region" description="Helical" evidence="7">
    <location>
        <begin position="61"/>
        <end position="80"/>
    </location>
</feature>
<reference evidence="8 9" key="1">
    <citation type="submission" date="2016-10" db="EMBL/GenBank/DDBJ databases">
        <authorList>
            <person name="de Groot N.N."/>
        </authorList>
    </citation>
    <scope>NUCLEOTIDE SEQUENCE [LARGE SCALE GENOMIC DNA]</scope>
    <source>
        <strain evidence="8 9">RK1</strain>
    </source>
</reference>
<keyword evidence="8" id="KW-0449">Lipoprotein</keyword>
<dbReference type="PANTHER" id="PTHR30589">
    <property type="entry name" value="PROLIPOPROTEIN DIACYLGLYCERYL TRANSFERASE"/>
    <property type="match status" value="1"/>
</dbReference>
<feature type="transmembrane region" description="Helical" evidence="7">
    <location>
        <begin position="100"/>
        <end position="126"/>
    </location>
</feature>
<comment type="pathway">
    <text evidence="7">Protein modification; lipoprotein biosynthesis (diacylglyceryl transfer).</text>
</comment>
<keyword evidence="6 7" id="KW-0472">Membrane</keyword>
<proteinExistence type="inferred from homology"/>
<comment type="catalytic activity">
    <reaction evidence="7">
        <text>L-cysteinyl-[prolipoprotein] + a 1,2-diacyl-sn-glycero-3-phospho-(1'-sn-glycerol) = an S-1,2-diacyl-sn-glyceryl-L-cysteinyl-[prolipoprotein] + sn-glycerol 1-phosphate + H(+)</text>
        <dbReference type="Rhea" id="RHEA:56712"/>
        <dbReference type="Rhea" id="RHEA-COMP:14679"/>
        <dbReference type="Rhea" id="RHEA-COMP:14680"/>
        <dbReference type="ChEBI" id="CHEBI:15378"/>
        <dbReference type="ChEBI" id="CHEBI:29950"/>
        <dbReference type="ChEBI" id="CHEBI:57685"/>
        <dbReference type="ChEBI" id="CHEBI:64716"/>
        <dbReference type="ChEBI" id="CHEBI:140658"/>
        <dbReference type="EC" id="2.5.1.145"/>
    </reaction>
</comment>
<evidence type="ECO:0000256" key="7">
    <source>
        <dbReference type="HAMAP-Rule" id="MF_01147"/>
    </source>
</evidence>
<evidence type="ECO:0000256" key="6">
    <source>
        <dbReference type="ARBA" id="ARBA00023136"/>
    </source>
</evidence>
<dbReference type="EC" id="2.5.1.145" evidence="7"/>
<keyword evidence="4 7" id="KW-0812">Transmembrane</keyword>